<comment type="caution">
    <text evidence="2">The sequence shown here is derived from an EMBL/GenBank/DDBJ whole genome shotgun (WGS) entry which is preliminary data.</text>
</comment>
<feature type="domain" description="PiggyBac transposable element-derived protein" evidence="1">
    <location>
        <begin position="1"/>
        <end position="52"/>
    </location>
</feature>
<dbReference type="Proteomes" id="UP000299102">
    <property type="component" value="Unassembled WGS sequence"/>
</dbReference>
<protein>
    <recommendedName>
        <fullName evidence="1">PiggyBac transposable element-derived protein domain-containing protein</fullName>
    </recommendedName>
</protein>
<organism evidence="2 3">
    <name type="scientific">Eumeta variegata</name>
    <name type="common">Bagworm moth</name>
    <name type="synonym">Eumeta japonica</name>
    <dbReference type="NCBI Taxonomy" id="151549"/>
    <lineage>
        <taxon>Eukaryota</taxon>
        <taxon>Metazoa</taxon>
        <taxon>Ecdysozoa</taxon>
        <taxon>Arthropoda</taxon>
        <taxon>Hexapoda</taxon>
        <taxon>Insecta</taxon>
        <taxon>Pterygota</taxon>
        <taxon>Neoptera</taxon>
        <taxon>Endopterygota</taxon>
        <taxon>Lepidoptera</taxon>
        <taxon>Glossata</taxon>
        <taxon>Ditrysia</taxon>
        <taxon>Tineoidea</taxon>
        <taxon>Psychidae</taxon>
        <taxon>Oiketicinae</taxon>
        <taxon>Eumeta</taxon>
    </lineage>
</organism>
<evidence type="ECO:0000313" key="2">
    <source>
        <dbReference type="EMBL" id="GBP40957.1"/>
    </source>
</evidence>
<dbReference type="AlphaFoldDB" id="A0A4C1VRG0"/>
<accession>A0A4C1VRG0</accession>
<dbReference type="Pfam" id="PF13843">
    <property type="entry name" value="DDE_Tnp_1_7"/>
    <property type="match status" value="2"/>
</dbReference>
<evidence type="ECO:0000313" key="3">
    <source>
        <dbReference type="Proteomes" id="UP000299102"/>
    </source>
</evidence>
<proteinExistence type="predicted"/>
<sequence length="121" mass="13779">MGILVKSRIEDYWSTSKDIFSTPGVAENMSINHFKLLSRCIHFNDDSLMPPNTRVLLQVQWRGWLCFKQFIKNKAAAVGIKTYEVCESDTGYLWRFEVHAEKLPAEPKVEAEVAGAIDIST</sequence>
<dbReference type="PANTHER" id="PTHR46599:SF3">
    <property type="entry name" value="PIGGYBAC TRANSPOSABLE ELEMENT-DERIVED PROTEIN 4"/>
    <property type="match status" value="1"/>
</dbReference>
<reference evidence="2 3" key="1">
    <citation type="journal article" date="2019" name="Commun. Biol.">
        <title>The bagworm genome reveals a unique fibroin gene that provides high tensile strength.</title>
        <authorList>
            <person name="Kono N."/>
            <person name="Nakamura H."/>
            <person name="Ohtoshi R."/>
            <person name="Tomita M."/>
            <person name="Numata K."/>
            <person name="Arakawa K."/>
        </authorList>
    </citation>
    <scope>NUCLEOTIDE SEQUENCE [LARGE SCALE GENOMIC DNA]</scope>
</reference>
<dbReference type="EMBL" id="BGZK01000390">
    <property type="protein sequence ID" value="GBP40957.1"/>
    <property type="molecule type" value="Genomic_DNA"/>
</dbReference>
<feature type="domain" description="PiggyBac transposable element-derived protein" evidence="1">
    <location>
        <begin position="59"/>
        <end position="105"/>
    </location>
</feature>
<gene>
    <name evidence="2" type="ORF">EVAR_26038_1</name>
</gene>
<keyword evidence="3" id="KW-1185">Reference proteome</keyword>
<evidence type="ECO:0000259" key="1">
    <source>
        <dbReference type="Pfam" id="PF13843"/>
    </source>
</evidence>
<dbReference type="OrthoDB" id="75807at2759"/>
<name>A0A4C1VRG0_EUMVA</name>
<dbReference type="InterPro" id="IPR029526">
    <property type="entry name" value="PGBD"/>
</dbReference>
<dbReference type="PANTHER" id="PTHR46599">
    <property type="entry name" value="PIGGYBAC TRANSPOSABLE ELEMENT-DERIVED PROTEIN 4"/>
    <property type="match status" value="1"/>
</dbReference>